<keyword evidence="2" id="KW-1185">Reference proteome</keyword>
<organism evidence="1 2">
    <name type="scientific">Apolygus lucorum</name>
    <name type="common">Small green plant bug</name>
    <name type="synonym">Lygocoris lucorum</name>
    <dbReference type="NCBI Taxonomy" id="248454"/>
    <lineage>
        <taxon>Eukaryota</taxon>
        <taxon>Metazoa</taxon>
        <taxon>Ecdysozoa</taxon>
        <taxon>Arthropoda</taxon>
        <taxon>Hexapoda</taxon>
        <taxon>Insecta</taxon>
        <taxon>Pterygota</taxon>
        <taxon>Neoptera</taxon>
        <taxon>Paraneoptera</taxon>
        <taxon>Hemiptera</taxon>
        <taxon>Heteroptera</taxon>
        <taxon>Panheteroptera</taxon>
        <taxon>Cimicomorpha</taxon>
        <taxon>Miridae</taxon>
        <taxon>Mirini</taxon>
        <taxon>Apolygus</taxon>
    </lineage>
</organism>
<dbReference type="SUPFAM" id="SSF101690">
    <property type="entry name" value="PAZ domain"/>
    <property type="match status" value="1"/>
</dbReference>
<dbReference type="AlphaFoldDB" id="A0A8S9YCN5"/>
<name>A0A8S9YCN5_APOLU</name>
<proteinExistence type="predicted"/>
<dbReference type="EMBL" id="WIXP02000001">
    <property type="protein sequence ID" value="KAF6217336.1"/>
    <property type="molecule type" value="Genomic_DNA"/>
</dbReference>
<sequence length="153" mass="17159">MSGVVRTKVIRGQLTTLKEALHRPGGRIIIFLNGSSIIKSEMAPERGQRIIDETGVAPSQEATRSPHTILHLKEGDGALEGMKGQSVILQANYFQFNTKTDLILYQYKVDFNPDIDATYVKKDVLSRIKDDFGQYLFDGTVLITTTKLRQGRF</sequence>
<evidence type="ECO:0000313" key="2">
    <source>
        <dbReference type="Proteomes" id="UP000466442"/>
    </source>
</evidence>
<dbReference type="Proteomes" id="UP000466442">
    <property type="component" value="Linkage Group LG1"/>
</dbReference>
<dbReference type="Pfam" id="PF23278">
    <property type="entry name" value="Piwi_N"/>
    <property type="match status" value="1"/>
</dbReference>
<comment type="caution">
    <text evidence="1">The sequence shown here is derived from an EMBL/GenBank/DDBJ whole genome shotgun (WGS) entry which is preliminary data.</text>
</comment>
<accession>A0A8S9YCN5</accession>
<dbReference type="InterPro" id="IPR036085">
    <property type="entry name" value="PAZ_dom_sf"/>
</dbReference>
<reference evidence="1" key="1">
    <citation type="journal article" date="2021" name="Mol. Ecol. Resour.">
        <title>Apolygus lucorum genome provides insights into omnivorousness and mesophyll feeding.</title>
        <authorList>
            <person name="Liu Y."/>
            <person name="Liu H."/>
            <person name="Wang H."/>
            <person name="Huang T."/>
            <person name="Liu B."/>
            <person name="Yang B."/>
            <person name="Yin L."/>
            <person name="Li B."/>
            <person name="Zhang Y."/>
            <person name="Zhang S."/>
            <person name="Jiang F."/>
            <person name="Zhang X."/>
            <person name="Ren Y."/>
            <person name="Wang B."/>
            <person name="Wang S."/>
            <person name="Lu Y."/>
            <person name="Wu K."/>
            <person name="Fan W."/>
            <person name="Wang G."/>
        </authorList>
    </citation>
    <scope>NUCLEOTIDE SEQUENCE</scope>
    <source>
        <strain evidence="1">12Hb</strain>
    </source>
</reference>
<gene>
    <name evidence="1" type="ORF">GE061_001690</name>
</gene>
<protein>
    <submittedName>
        <fullName evidence="1">Uncharacterized protein</fullName>
    </submittedName>
</protein>
<evidence type="ECO:0000313" key="1">
    <source>
        <dbReference type="EMBL" id="KAF6217336.1"/>
    </source>
</evidence>
<dbReference type="OrthoDB" id="445936at2759"/>